<evidence type="ECO:0000259" key="7">
    <source>
        <dbReference type="PROSITE" id="PS50011"/>
    </source>
</evidence>
<keyword evidence="3" id="KW-0808">Transferase</keyword>
<dbReference type="Gene3D" id="3.30.200.20">
    <property type="entry name" value="Phosphorylase Kinase, domain 1"/>
    <property type="match status" value="1"/>
</dbReference>
<evidence type="ECO:0000256" key="6">
    <source>
        <dbReference type="PROSITE-ProRule" id="PRU10141"/>
    </source>
</evidence>
<dbReference type="AlphaFoldDB" id="A0A9Q1GA77"/>
<dbReference type="InterPro" id="IPR011009">
    <property type="entry name" value="Kinase-like_dom_sf"/>
</dbReference>
<protein>
    <recommendedName>
        <fullName evidence="7">Protein kinase domain-containing protein</fullName>
    </recommendedName>
</protein>
<keyword evidence="1" id="KW-0723">Serine/threonine-protein kinase</keyword>
<dbReference type="InterPro" id="IPR017441">
    <property type="entry name" value="Protein_kinase_ATP_BS"/>
</dbReference>
<dbReference type="OrthoDB" id="5919042at2759"/>
<dbReference type="PANTHER" id="PTHR22988:SF71">
    <property type="entry name" value="CITRON RHO-INTERACTING KINASE"/>
    <property type="match status" value="1"/>
</dbReference>
<dbReference type="PANTHER" id="PTHR22988">
    <property type="entry name" value="MYOTONIC DYSTROPHY S/T KINASE-RELATED"/>
    <property type="match status" value="1"/>
</dbReference>
<evidence type="ECO:0000256" key="3">
    <source>
        <dbReference type="ARBA" id="ARBA00022777"/>
    </source>
</evidence>
<dbReference type="InterPro" id="IPR000719">
    <property type="entry name" value="Prot_kinase_dom"/>
</dbReference>
<gene>
    <name evidence="8" type="ORF">SKAU_G00002800</name>
</gene>
<comment type="catalytic activity">
    <reaction evidence="4">
        <text>L-threonyl-[protein] + ATP = O-phospho-L-threonyl-[protein] + ADP + H(+)</text>
        <dbReference type="Rhea" id="RHEA:46608"/>
        <dbReference type="Rhea" id="RHEA-COMP:11060"/>
        <dbReference type="Rhea" id="RHEA-COMP:11605"/>
        <dbReference type="ChEBI" id="CHEBI:15378"/>
        <dbReference type="ChEBI" id="CHEBI:30013"/>
        <dbReference type="ChEBI" id="CHEBI:30616"/>
        <dbReference type="ChEBI" id="CHEBI:61977"/>
        <dbReference type="ChEBI" id="CHEBI:456216"/>
        <dbReference type="EC" id="2.7.11.1"/>
    </reaction>
</comment>
<comment type="caution">
    <text evidence="8">The sequence shown here is derived from an EMBL/GenBank/DDBJ whole genome shotgun (WGS) entry which is preliminary data.</text>
</comment>
<keyword evidence="3" id="KW-0418">Kinase</keyword>
<keyword evidence="6" id="KW-0067">ATP-binding</keyword>
<name>A0A9Q1GA77_SYNKA</name>
<sequence>MGGTAASKTLPVWIQSPAVAPASTSYYRGKGGVHPQQGVVSVTREGLLEALLLLFQECSSPELMRIKYSQRVVSELQELQPGPRDFDLRGVVGRGRFAEVQVVKERATGDIYAMKVMNKTFLRSMDTMTSYEEERGILSP</sequence>
<dbReference type="GO" id="GO:0005524">
    <property type="term" value="F:ATP binding"/>
    <property type="evidence" value="ECO:0007669"/>
    <property type="project" value="UniProtKB-UniRule"/>
</dbReference>
<dbReference type="SUPFAM" id="SSF56112">
    <property type="entry name" value="Protein kinase-like (PK-like)"/>
    <property type="match status" value="1"/>
</dbReference>
<dbReference type="EMBL" id="JAINUF010000001">
    <property type="protein sequence ID" value="KAJ8379502.1"/>
    <property type="molecule type" value="Genomic_DNA"/>
</dbReference>
<feature type="binding site" evidence="6">
    <location>
        <position position="115"/>
    </location>
    <ligand>
        <name>ATP</name>
        <dbReference type="ChEBI" id="CHEBI:30616"/>
    </ligand>
</feature>
<evidence type="ECO:0000313" key="8">
    <source>
        <dbReference type="EMBL" id="KAJ8379502.1"/>
    </source>
</evidence>
<reference evidence="8" key="1">
    <citation type="journal article" date="2023" name="Science">
        <title>Genome structures resolve the early diversification of teleost fishes.</title>
        <authorList>
            <person name="Parey E."/>
            <person name="Louis A."/>
            <person name="Montfort J."/>
            <person name="Bouchez O."/>
            <person name="Roques C."/>
            <person name="Iampietro C."/>
            <person name="Lluch J."/>
            <person name="Castinel A."/>
            <person name="Donnadieu C."/>
            <person name="Desvignes T."/>
            <person name="Floi Bucao C."/>
            <person name="Jouanno E."/>
            <person name="Wen M."/>
            <person name="Mejri S."/>
            <person name="Dirks R."/>
            <person name="Jansen H."/>
            <person name="Henkel C."/>
            <person name="Chen W.J."/>
            <person name="Zahm M."/>
            <person name="Cabau C."/>
            <person name="Klopp C."/>
            <person name="Thompson A.W."/>
            <person name="Robinson-Rechavi M."/>
            <person name="Braasch I."/>
            <person name="Lecointre G."/>
            <person name="Bobe J."/>
            <person name="Postlethwait J.H."/>
            <person name="Berthelot C."/>
            <person name="Roest Crollius H."/>
            <person name="Guiguen Y."/>
        </authorList>
    </citation>
    <scope>NUCLEOTIDE SEQUENCE</scope>
    <source>
        <strain evidence="8">WJC10195</strain>
    </source>
</reference>
<keyword evidence="6" id="KW-0547">Nucleotide-binding</keyword>
<comment type="catalytic activity">
    <reaction evidence="5">
        <text>L-seryl-[protein] + ATP = O-phospho-L-seryl-[protein] + ADP + H(+)</text>
        <dbReference type="Rhea" id="RHEA:17989"/>
        <dbReference type="Rhea" id="RHEA-COMP:9863"/>
        <dbReference type="Rhea" id="RHEA-COMP:11604"/>
        <dbReference type="ChEBI" id="CHEBI:15378"/>
        <dbReference type="ChEBI" id="CHEBI:29999"/>
        <dbReference type="ChEBI" id="CHEBI:30616"/>
        <dbReference type="ChEBI" id="CHEBI:83421"/>
        <dbReference type="ChEBI" id="CHEBI:456216"/>
        <dbReference type="EC" id="2.7.11.1"/>
    </reaction>
</comment>
<evidence type="ECO:0000256" key="1">
    <source>
        <dbReference type="ARBA" id="ARBA00022527"/>
    </source>
</evidence>
<dbReference type="PROSITE" id="PS00107">
    <property type="entry name" value="PROTEIN_KINASE_ATP"/>
    <property type="match status" value="1"/>
</dbReference>
<evidence type="ECO:0000256" key="4">
    <source>
        <dbReference type="ARBA" id="ARBA00047899"/>
    </source>
</evidence>
<evidence type="ECO:0000256" key="5">
    <source>
        <dbReference type="ARBA" id="ARBA00048679"/>
    </source>
</evidence>
<dbReference type="InterPro" id="IPR050839">
    <property type="entry name" value="Rho-assoc_Ser/Thr_Kinase"/>
</dbReference>
<evidence type="ECO:0000313" key="9">
    <source>
        <dbReference type="Proteomes" id="UP001152622"/>
    </source>
</evidence>
<evidence type="ECO:0000256" key="2">
    <source>
        <dbReference type="ARBA" id="ARBA00022553"/>
    </source>
</evidence>
<organism evidence="8 9">
    <name type="scientific">Synaphobranchus kaupii</name>
    <name type="common">Kaup's arrowtooth eel</name>
    <dbReference type="NCBI Taxonomy" id="118154"/>
    <lineage>
        <taxon>Eukaryota</taxon>
        <taxon>Metazoa</taxon>
        <taxon>Chordata</taxon>
        <taxon>Craniata</taxon>
        <taxon>Vertebrata</taxon>
        <taxon>Euteleostomi</taxon>
        <taxon>Actinopterygii</taxon>
        <taxon>Neopterygii</taxon>
        <taxon>Teleostei</taxon>
        <taxon>Anguilliformes</taxon>
        <taxon>Synaphobranchidae</taxon>
        <taxon>Synaphobranchus</taxon>
    </lineage>
</organism>
<dbReference type="GO" id="GO:0004674">
    <property type="term" value="F:protein serine/threonine kinase activity"/>
    <property type="evidence" value="ECO:0007669"/>
    <property type="project" value="UniProtKB-KW"/>
</dbReference>
<dbReference type="Proteomes" id="UP001152622">
    <property type="component" value="Chromosome 1"/>
</dbReference>
<proteinExistence type="predicted"/>
<dbReference type="PROSITE" id="PS50011">
    <property type="entry name" value="PROTEIN_KINASE_DOM"/>
    <property type="match status" value="1"/>
</dbReference>
<accession>A0A9Q1GA77</accession>
<keyword evidence="2" id="KW-0597">Phosphoprotein</keyword>
<feature type="domain" description="Protein kinase" evidence="7">
    <location>
        <begin position="86"/>
        <end position="140"/>
    </location>
</feature>
<keyword evidence="9" id="KW-1185">Reference proteome</keyword>